<keyword evidence="4" id="KW-1185">Reference proteome</keyword>
<name>A0ABC8SIZ8_9AQUA</name>
<organism evidence="3 4">
    <name type="scientific">Ilex paraguariensis</name>
    <name type="common">yerba mate</name>
    <dbReference type="NCBI Taxonomy" id="185542"/>
    <lineage>
        <taxon>Eukaryota</taxon>
        <taxon>Viridiplantae</taxon>
        <taxon>Streptophyta</taxon>
        <taxon>Embryophyta</taxon>
        <taxon>Tracheophyta</taxon>
        <taxon>Spermatophyta</taxon>
        <taxon>Magnoliopsida</taxon>
        <taxon>eudicotyledons</taxon>
        <taxon>Gunneridae</taxon>
        <taxon>Pentapetalae</taxon>
        <taxon>asterids</taxon>
        <taxon>campanulids</taxon>
        <taxon>Aquifoliales</taxon>
        <taxon>Aquifoliaceae</taxon>
        <taxon>Ilex</taxon>
    </lineage>
</organism>
<dbReference type="InterPro" id="IPR025558">
    <property type="entry name" value="DUF4283"/>
</dbReference>
<sequence>MDEEMQQLWSNFTLGEEESLGVHLLDQGDGELGEKGKLCIFGKVLSDKLYNKVAFKSMMKKVWNNIKVEFIEVGDNLFLIQFSNMLDKNRVLEVPATKGPMQFGAWLRAPVGRGSKIIFGQNARVEKPPGGEKSSGVSPERGPKSLGKPHKNRKAVNEECIMGRKGSIIGDEGITITKSLYGRQNMEREISVELREVSVNIPNYLPKERVIMAVQMRGICLWTRVIDRKEIGPLKRAQV</sequence>
<reference evidence="3 4" key="1">
    <citation type="submission" date="2024-02" db="EMBL/GenBank/DDBJ databases">
        <authorList>
            <person name="Vignale AGUSTIN F."/>
            <person name="Sosa J E."/>
            <person name="Modenutti C."/>
        </authorList>
    </citation>
    <scope>NUCLEOTIDE SEQUENCE [LARGE SCALE GENOMIC DNA]</scope>
</reference>
<accession>A0ABC8SIZ8</accession>
<dbReference type="AlphaFoldDB" id="A0ABC8SIZ8"/>
<protein>
    <recommendedName>
        <fullName evidence="2">DUF4283 domain-containing protein</fullName>
    </recommendedName>
</protein>
<evidence type="ECO:0000313" key="3">
    <source>
        <dbReference type="EMBL" id="CAK9157161.1"/>
    </source>
</evidence>
<dbReference type="Proteomes" id="UP001642360">
    <property type="component" value="Unassembled WGS sequence"/>
</dbReference>
<comment type="caution">
    <text evidence="3">The sequence shown here is derived from an EMBL/GenBank/DDBJ whole genome shotgun (WGS) entry which is preliminary data.</text>
</comment>
<evidence type="ECO:0000313" key="4">
    <source>
        <dbReference type="Proteomes" id="UP001642360"/>
    </source>
</evidence>
<gene>
    <name evidence="3" type="ORF">ILEXP_LOCUS25713</name>
</gene>
<dbReference type="EMBL" id="CAUOFW020002954">
    <property type="protein sequence ID" value="CAK9157161.1"/>
    <property type="molecule type" value="Genomic_DNA"/>
</dbReference>
<feature type="region of interest" description="Disordered" evidence="1">
    <location>
        <begin position="122"/>
        <end position="154"/>
    </location>
</feature>
<dbReference type="Pfam" id="PF14111">
    <property type="entry name" value="DUF4283"/>
    <property type="match status" value="1"/>
</dbReference>
<evidence type="ECO:0000259" key="2">
    <source>
        <dbReference type="Pfam" id="PF14111"/>
    </source>
</evidence>
<feature type="domain" description="DUF4283" evidence="2">
    <location>
        <begin position="36"/>
        <end position="93"/>
    </location>
</feature>
<evidence type="ECO:0000256" key="1">
    <source>
        <dbReference type="SAM" id="MobiDB-lite"/>
    </source>
</evidence>
<proteinExistence type="predicted"/>